<reference evidence="8 9" key="1">
    <citation type="submission" date="2020-07" db="EMBL/GenBank/DDBJ databases">
        <title>Sequencing the genomes of 1000 actinobacteria strains.</title>
        <authorList>
            <person name="Klenk H.-P."/>
        </authorList>
    </citation>
    <scope>NUCLEOTIDE SEQUENCE [LARGE SCALE GENOMIC DNA]</scope>
    <source>
        <strain evidence="8 9">DSM 43461</strain>
    </source>
</reference>
<name>A0A7Y9KHY5_9ACTN</name>
<evidence type="ECO:0000256" key="5">
    <source>
        <dbReference type="RuleBase" id="RU003557"/>
    </source>
</evidence>
<feature type="active site" description="Acyl-thioester intermediate" evidence="4">
    <location>
        <position position="89"/>
    </location>
</feature>
<dbReference type="InterPro" id="IPR002155">
    <property type="entry name" value="Thiolase"/>
</dbReference>
<dbReference type="CDD" id="cd00751">
    <property type="entry name" value="thiolase"/>
    <property type="match status" value="1"/>
</dbReference>
<dbReference type="InterPro" id="IPR020617">
    <property type="entry name" value="Thiolase_C"/>
</dbReference>
<dbReference type="Pfam" id="PF00108">
    <property type="entry name" value="Thiolase_N"/>
    <property type="match status" value="1"/>
</dbReference>
<evidence type="ECO:0000256" key="2">
    <source>
        <dbReference type="ARBA" id="ARBA00022679"/>
    </source>
</evidence>
<feature type="active site" description="Proton acceptor" evidence="4">
    <location>
        <position position="342"/>
    </location>
</feature>
<comment type="caution">
    <text evidence="8">The sequence shown here is derived from an EMBL/GenBank/DDBJ whole genome shotgun (WGS) entry which is preliminary data.</text>
</comment>
<sequence length="386" mass="39848">MPEAVIVDAVRTPVGKRYGALSGLHPAQLLGAAQRGLLDRAGVEAATVGQVVGGCVTQAGEQSNNVTRNAWLYAGLPYQTACTTIDCACGSSQQAVHLVAGLIASGAVHTGIGCGVEAMSRVFLGGALTPETGSPAPDGWELDMPDQFTAAERIAKKRGITREDADAFGLASQVKANTAWAENRFAGQILEIEAPVMTKEGPTGETAVVTRDQGLRDTTADALAGLKPVLPDGVHTAGNSSQISDGAAAVLLMAADRAAELGLRPRARIVASGMVGSDPYYHLDGPIEATRHVLDRARMKLSDIDLVEINEAFASVVLSWASVHGADMDRVNVNGGAIALGHAVGSTGARLITQAVNELERSDKSTALVTMCAGGAHSTATIIERI</sequence>
<gene>
    <name evidence="8" type="ORF">BJ999_006819</name>
</gene>
<dbReference type="EC" id="2.3.1.9" evidence="8"/>
<evidence type="ECO:0000256" key="1">
    <source>
        <dbReference type="ARBA" id="ARBA00010982"/>
    </source>
</evidence>
<dbReference type="SUPFAM" id="SSF53901">
    <property type="entry name" value="Thiolase-like"/>
    <property type="match status" value="2"/>
</dbReference>
<comment type="similarity">
    <text evidence="1 5">Belongs to the thiolase-like superfamily. Thiolase family.</text>
</comment>
<dbReference type="EMBL" id="JACCBT010000001">
    <property type="protein sequence ID" value="NYE16523.1"/>
    <property type="molecule type" value="Genomic_DNA"/>
</dbReference>
<evidence type="ECO:0000256" key="4">
    <source>
        <dbReference type="PIRSR" id="PIRSR000429-1"/>
    </source>
</evidence>
<dbReference type="AlphaFoldDB" id="A0A7Y9KHY5"/>
<dbReference type="InterPro" id="IPR016039">
    <property type="entry name" value="Thiolase-like"/>
</dbReference>
<dbReference type="PIRSF" id="PIRSF000429">
    <property type="entry name" value="Ac-CoA_Ac_transf"/>
    <property type="match status" value="1"/>
</dbReference>
<evidence type="ECO:0000259" key="7">
    <source>
        <dbReference type="Pfam" id="PF02803"/>
    </source>
</evidence>
<dbReference type="NCBIfam" id="NF005889">
    <property type="entry name" value="PRK07850.1"/>
    <property type="match status" value="1"/>
</dbReference>
<dbReference type="Pfam" id="PF02803">
    <property type="entry name" value="Thiolase_C"/>
    <property type="match status" value="1"/>
</dbReference>
<evidence type="ECO:0000313" key="8">
    <source>
        <dbReference type="EMBL" id="NYE16523.1"/>
    </source>
</evidence>
<dbReference type="Proteomes" id="UP000591272">
    <property type="component" value="Unassembled WGS sequence"/>
</dbReference>
<feature type="domain" description="Thiolase C-terminal" evidence="7">
    <location>
        <begin position="264"/>
        <end position="385"/>
    </location>
</feature>
<feature type="domain" description="Thiolase N-terminal" evidence="6">
    <location>
        <begin position="5"/>
        <end position="255"/>
    </location>
</feature>
<keyword evidence="2 5" id="KW-0808">Transferase</keyword>
<organism evidence="8 9">
    <name type="scientific">Actinomadura citrea</name>
    <dbReference type="NCBI Taxonomy" id="46158"/>
    <lineage>
        <taxon>Bacteria</taxon>
        <taxon>Bacillati</taxon>
        <taxon>Actinomycetota</taxon>
        <taxon>Actinomycetes</taxon>
        <taxon>Streptosporangiales</taxon>
        <taxon>Thermomonosporaceae</taxon>
        <taxon>Actinomadura</taxon>
    </lineage>
</organism>
<dbReference type="RefSeq" id="WP_179837054.1">
    <property type="nucleotide sequence ID" value="NZ_BMRD01000002.1"/>
</dbReference>
<keyword evidence="3 5" id="KW-0012">Acyltransferase</keyword>
<feature type="active site" description="Proton acceptor" evidence="4">
    <location>
        <position position="372"/>
    </location>
</feature>
<dbReference type="GO" id="GO:0003985">
    <property type="term" value="F:acetyl-CoA C-acetyltransferase activity"/>
    <property type="evidence" value="ECO:0007669"/>
    <property type="project" value="UniProtKB-EC"/>
</dbReference>
<evidence type="ECO:0000259" key="6">
    <source>
        <dbReference type="Pfam" id="PF00108"/>
    </source>
</evidence>
<dbReference type="PANTHER" id="PTHR43365">
    <property type="entry name" value="BLR7806 PROTEIN"/>
    <property type="match status" value="1"/>
</dbReference>
<dbReference type="NCBIfam" id="TIGR01930">
    <property type="entry name" value="AcCoA-C-Actrans"/>
    <property type="match status" value="1"/>
</dbReference>
<evidence type="ECO:0000256" key="3">
    <source>
        <dbReference type="ARBA" id="ARBA00023315"/>
    </source>
</evidence>
<accession>A0A7Y9KHY5</accession>
<dbReference type="Gene3D" id="3.40.47.10">
    <property type="match status" value="2"/>
</dbReference>
<dbReference type="PANTHER" id="PTHR43365:SF1">
    <property type="entry name" value="ACETYL-COA C-ACYLTRANSFERASE"/>
    <property type="match status" value="1"/>
</dbReference>
<proteinExistence type="inferred from homology"/>
<evidence type="ECO:0000313" key="9">
    <source>
        <dbReference type="Proteomes" id="UP000591272"/>
    </source>
</evidence>
<dbReference type="InterPro" id="IPR020616">
    <property type="entry name" value="Thiolase_N"/>
</dbReference>
<protein>
    <submittedName>
        <fullName evidence="8">Acetyl-CoA C-acetyltransferase</fullName>
        <ecNumber evidence="8">2.3.1.9</ecNumber>
    </submittedName>
</protein>
<keyword evidence="9" id="KW-1185">Reference proteome</keyword>